<protein>
    <recommendedName>
        <fullName evidence="1">HTH cro/C1-type domain-containing protein</fullName>
    </recommendedName>
</protein>
<evidence type="ECO:0000313" key="2">
    <source>
        <dbReference type="EMBL" id="KPL59329.1"/>
    </source>
</evidence>
<accession>A0A0P6WP95</accession>
<gene>
    <name evidence="2" type="ORF">AM506_12525</name>
</gene>
<dbReference type="Gene3D" id="1.10.260.40">
    <property type="entry name" value="lambda repressor-like DNA-binding domains"/>
    <property type="match status" value="1"/>
</dbReference>
<dbReference type="Pfam" id="PF01381">
    <property type="entry name" value="HTH_3"/>
    <property type="match status" value="1"/>
</dbReference>
<proteinExistence type="predicted"/>
<dbReference type="CDD" id="cd00093">
    <property type="entry name" value="HTH_XRE"/>
    <property type="match status" value="1"/>
</dbReference>
<dbReference type="SUPFAM" id="SSF47413">
    <property type="entry name" value="lambda repressor-like DNA-binding domains"/>
    <property type="match status" value="1"/>
</dbReference>
<dbReference type="PROSITE" id="PS50943">
    <property type="entry name" value="HTH_CROC1"/>
    <property type="match status" value="1"/>
</dbReference>
<dbReference type="InterPro" id="IPR001387">
    <property type="entry name" value="Cro/C1-type_HTH"/>
</dbReference>
<dbReference type="SMART" id="SM00530">
    <property type="entry name" value="HTH_XRE"/>
    <property type="match status" value="1"/>
</dbReference>
<organism evidence="2 3">
    <name type="scientific">Rossellomorea vietnamensis</name>
    <dbReference type="NCBI Taxonomy" id="218284"/>
    <lineage>
        <taxon>Bacteria</taxon>
        <taxon>Bacillati</taxon>
        <taxon>Bacillota</taxon>
        <taxon>Bacilli</taxon>
        <taxon>Bacillales</taxon>
        <taxon>Bacillaceae</taxon>
        <taxon>Rossellomorea</taxon>
    </lineage>
</organism>
<dbReference type="OrthoDB" id="2968479at2"/>
<dbReference type="Proteomes" id="UP000050398">
    <property type="component" value="Unassembled WGS sequence"/>
</dbReference>
<dbReference type="GO" id="GO:0003677">
    <property type="term" value="F:DNA binding"/>
    <property type="evidence" value="ECO:0007669"/>
    <property type="project" value="InterPro"/>
</dbReference>
<dbReference type="InterPro" id="IPR010982">
    <property type="entry name" value="Lambda_DNA-bd_dom_sf"/>
</dbReference>
<dbReference type="AlphaFoldDB" id="A0A0P6WP95"/>
<evidence type="ECO:0000313" key="3">
    <source>
        <dbReference type="Proteomes" id="UP000050398"/>
    </source>
</evidence>
<comment type="caution">
    <text evidence="2">The sequence shown here is derived from an EMBL/GenBank/DDBJ whole genome shotgun (WGS) entry which is preliminary data.</text>
</comment>
<dbReference type="PATRIC" id="fig|218284.4.peg.4217"/>
<sequence length="140" mass="16749">MKTMDLHVELQHYRNDVLELTQREAALRLNISQGALSNYETGARDIPYKMLLTFKEVYKIPTHEMNRIMYGEESDSLGQSHDPMILRETFEDEETKEILKTLQEHPKFKRTLSSLSYFTEKRKEKFFAHVNHFYQTMKGW</sequence>
<dbReference type="EMBL" id="LIXZ01000008">
    <property type="protein sequence ID" value="KPL59329.1"/>
    <property type="molecule type" value="Genomic_DNA"/>
</dbReference>
<evidence type="ECO:0000259" key="1">
    <source>
        <dbReference type="PROSITE" id="PS50943"/>
    </source>
</evidence>
<reference evidence="2 3" key="1">
    <citation type="submission" date="2015-08" db="EMBL/GenBank/DDBJ databases">
        <title>Draft Genome Sequence of Bacillus vietnamensis UCD-SED5.</title>
        <authorList>
            <person name="Lee R.D."/>
            <person name="Jospin G."/>
            <person name="Lang J.M."/>
            <person name="Coil D.A."/>
            <person name="Eisen J.A."/>
        </authorList>
    </citation>
    <scope>NUCLEOTIDE SEQUENCE [LARGE SCALE GENOMIC DNA]</scope>
    <source>
        <strain evidence="2 3">UCD-SED5</strain>
    </source>
</reference>
<feature type="domain" description="HTH cro/C1-type" evidence="1">
    <location>
        <begin position="20"/>
        <end position="65"/>
    </location>
</feature>
<name>A0A0P6WP95_9BACI</name>